<feature type="region of interest" description="Disordered" evidence="1">
    <location>
        <begin position="282"/>
        <end position="307"/>
    </location>
</feature>
<evidence type="ECO:0000313" key="2">
    <source>
        <dbReference type="EMBL" id="GAA0924548.1"/>
    </source>
</evidence>
<feature type="compositionally biased region" description="Basic and acidic residues" evidence="1">
    <location>
        <begin position="286"/>
        <end position="302"/>
    </location>
</feature>
<name>A0ABN1PA36_9ACTN</name>
<evidence type="ECO:0000256" key="1">
    <source>
        <dbReference type="SAM" id="MobiDB-lite"/>
    </source>
</evidence>
<evidence type="ECO:0000313" key="3">
    <source>
        <dbReference type="Proteomes" id="UP001501578"/>
    </source>
</evidence>
<proteinExistence type="predicted"/>
<protein>
    <submittedName>
        <fullName evidence="2">Uncharacterized protein</fullName>
    </submittedName>
</protein>
<keyword evidence="3" id="KW-1185">Reference proteome</keyword>
<dbReference type="Proteomes" id="UP001501578">
    <property type="component" value="Unassembled WGS sequence"/>
</dbReference>
<accession>A0ABN1PA36</accession>
<organism evidence="2 3">
    <name type="scientific">Nonomuraea longicatena</name>
    <dbReference type="NCBI Taxonomy" id="83682"/>
    <lineage>
        <taxon>Bacteria</taxon>
        <taxon>Bacillati</taxon>
        <taxon>Actinomycetota</taxon>
        <taxon>Actinomycetes</taxon>
        <taxon>Streptosporangiales</taxon>
        <taxon>Streptosporangiaceae</taxon>
        <taxon>Nonomuraea</taxon>
    </lineage>
</organism>
<dbReference type="RefSeq" id="WP_343949992.1">
    <property type="nucleotide sequence ID" value="NZ_BAAAHQ010000010.1"/>
</dbReference>
<dbReference type="EMBL" id="BAAAHQ010000010">
    <property type="protein sequence ID" value="GAA0924548.1"/>
    <property type="molecule type" value="Genomic_DNA"/>
</dbReference>
<comment type="caution">
    <text evidence="2">The sequence shown here is derived from an EMBL/GenBank/DDBJ whole genome shotgun (WGS) entry which is preliminary data.</text>
</comment>
<reference evidence="2 3" key="1">
    <citation type="journal article" date="2019" name="Int. J. Syst. Evol. Microbiol.">
        <title>The Global Catalogue of Microorganisms (GCM) 10K type strain sequencing project: providing services to taxonomists for standard genome sequencing and annotation.</title>
        <authorList>
            <consortium name="The Broad Institute Genomics Platform"/>
            <consortium name="The Broad Institute Genome Sequencing Center for Infectious Disease"/>
            <person name="Wu L."/>
            <person name="Ma J."/>
        </authorList>
    </citation>
    <scope>NUCLEOTIDE SEQUENCE [LARGE SCALE GENOMIC DNA]</scope>
    <source>
        <strain evidence="2 3">JCM 11136</strain>
    </source>
</reference>
<gene>
    <name evidence="2" type="ORF">GCM10009560_25340</name>
</gene>
<sequence length="365" mass="38943">MTRYAIDLVQGTLVAHWSTGLGDIAVTVARLPSSAREHDSLRLAARMTRLSRDCWRCYTHPASAALNRGSGIAGTRRLRERDSFGAVLSRIDGHGTCVDAAPRTRIEGSARQVGQSLRTLGTGPFADLVISDVLCELDAVEQAERGDFTGRARQAVTLSCEDVSPPQIASADALLREDPFGPVGLFTRVGCTAAAVAAAHWLYAATAVTSERTGLHPTQLVMDGADPARPAAADGALQVVAALHLGARTREFVMILIRNALQVADGNLFGAPFLLQRIPASEEAGDGTRAESEPAEGYRDQPQDVPLTLLDPARPASDLLESLVHGIQGCWEAYERHGGEREAGLGARFVDEVREKAAARQALLQ</sequence>